<comment type="caution">
    <text evidence="2">The sequence shown here is derived from an EMBL/GenBank/DDBJ whole genome shotgun (WGS) entry which is preliminary data.</text>
</comment>
<feature type="domain" description="MOSC" evidence="1">
    <location>
        <begin position="66"/>
        <end position="138"/>
    </location>
</feature>
<dbReference type="SUPFAM" id="SSF50800">
    <property type="entry name" value="PK beta-barrel domain-like"/>
    <property type="match status" value="1"/>
</dbReference>
<dbReference type="Gene3D" id="2.40.33.20">
    <property type="entry name" value="PK beta-barrel domain-like"/>
    <property type="match status" value="1"/>
</dbReference>
<evidence type="ECO:0000259" key="1">
    <source>
        <dbReference type="Pfam" id="PF03473"/>
    </source>
</evidence>
<dbReference type="RefSeq" id="WP_249323815.1">
    <property type="nucleotide sequence ID" value="NZ_JACRTK010000003.1"/>
</dbReference>
<dbReference type="GO" id="GO:0030151">
    <property type="term" value="F:molybdenum ion binding"/>
    <property type="evidence" value="ECO:0007669"/>
    <property type="project" value="InterPro"/>
</dbReference>
<reference evidence="2 3" key="1">
    <citation type="submission" date="2020-08" db="EMBL/GenBank/DDBJ databases">
        <title>Genome public.</title>
        <authorList>
            <person name="Liu C."/>
            <person name="Sun Q."/>
        </authorList>
    </citation>
    <scope>NUCLEOTIDE SEQUENCE [LARGE SCALE GENOMIC DNA]</scope>
    <source>
        <strain evidence="2 3">NSJ-26</strain>
    </source>
</reference>
<dbReference type="Pfam" id="PF03473">
    <property type="entry name" value="MOSC"/>
    <property type="match status" value="1"/>
</dbReference>
<dbReference type="GO" id="GO:0030170">
    <property type="term" value="F:pyridoxal phosphate binding"/>
    <property type="evidence" value="ECO:0007669"/>
    <property type="project" value="InterPro"/>
</dbReference>
<proteinExistence type="predicted"/>
<dbReference type="InterPro" id="IPR011037">
    <property type="entry name" value="Pyrv_Knase-like_insert_dom_sf"/>
</dbReference>
<name>A0A926F2V7_9FIRM</name>
<dbReference type="EMBL" id="JACRTK010000003">
    <property type="protein sequence ID" value="MBC8590977.1"/>
    <property type="molecule type" value="Genomic_DNA"/>
</dbReference>
<dbReference type="InterPro" id="IPR005302">
    <property type="entry name" value="MoCF_Sase_C"/>
</dbReference>
<protein>
    <recommendedName>
        <fullName evidence="1">MOSC domain-containing protein</fullName>
    </recommendedName>
</protein>
<dbReference type="Proteomes" id="UP000601522">
    <property type="component" value="Unassembled WGS sequence"/>
</dbReference>
<sequence length="142" mass="16005">MKVAALKVRDSKDNICYISEAFLEEDRGIVGDLSKRQEYGQVSILGSEFREIIDDEKMEGLCSFGFDENITIEDLDTKDINIGQRLVIGDTVHEIICIGRRCAKDCKLIQLEGKCKLFMNVVFTKIIKGGVVKVDDKVISLR</sequence>
<gene>
    <name evidence="2" type="ORF">H8689_07605</name>
</gene>
<evidence type="ECO:0000313" key="2">
    <source>
        <dbReference type="EMBL" id="MBC8590977.1"/>
    </source>
</evidence>
<accession>A0A926F2V7</accession>
<organism evidence="2 3">
    <name type="scientific">Wansuia hejianensis</name>
    <dbReference type="NCBI Taxonomy" id="2763667"/>
    <lineage>
        <taxon>Bacteria</taxon>
        <taxon>Bacillati</taxon>
        <taxon>Bacillota</taxon>
        <taxon>Clostridia</taxon>
        <taxon>Lachnospirales</taxon>
        <taxon>Lachnospiraceae</taxon>
        <taxon>Wansuia</taxon>
    </lineage>
</organism>
<keyword evidence="3" id="KW-1185">Reference proteome</keyword>
<dbReference type="GO" id="GO:0003824">
    <property type="term" value="F:catalytic activity"/>
    <property type="evidence" value="ECO:0007669"/>
    <property type="project" value="InterPro"/>
</dbReference>
<dbReference type="AlphaFoldDB" id="A0A926F2V7"/>
<evidence type="ECO:0000313" key="3">
    <source>
        <dbReference type="Proteomes" id="UP000601522"/>
    </source>
</evidence>